<dbReference type="EMBL" id="FNYE01000107">
    <property type="protein sequence ID" value="SEK14462.1"/>
    <property type="molecule type" value="Genomic_DNA"/>
</dbReference>
<dbReference type="Proteomes" id="UP000198866">
    <property type="component" value="Unassembled WGS sequence"/>
</dbReference>
<evidence type="ECO:0008006" key="3">
    <source>
        <dbReference type="Google" id="ProtNLM"/>
    </source>
</evidence>
<reference evidence="2" key="1">
    <citation type="submission" date="2016-10" db="EMBL/GenBank/DDBJ databases">
        <authorList>
            <person name="Varghese N."/>
            <person name="Submissions S."/>
        </authorList>
    </citation>
    <scope>NUCLEOTIDE SEQUENCE [LARGE SCALE GENOMIC DNA]</scope>
    <source>
        <strain evidence="2">LMG 26031</strain>
    </source>
</reference>
<gene>
    <name evidence="1" type="ORF">SAMN05192539_11071</name>
</gene>
<evidence type="ECO:0000313" key="1">
    <source>
        <dbReference type="EMBL" id="SEK14462.1"/>
    </source>
</evidence>
<feature type="non-terminal residue" evidence="1">
    <location>
        <position position="1"/>
    </location>
</feature>
<protein>
    <recommendedName>
        <fullName evidence="3">Peptidase S24-like</fullName>
    </recommendedName>
</protein>
<keyword evidence="2" id="KW-1185">Reference proteome</keyword>
<dbReference type="AlphaFoldDB" id="A0A1H7ER25"/>
<evidence type="ECO:0000313" key="2">
    <source>
        <dbReference type="Proteomes" id="UP000198866"/>
    </source>
</evidence>
<organism evidence="1 2">
    <name type="scientific">Paraburkholderia diazotrophica</name>
    <dbReference type="NCBI Taxonomy" id="667676"/>
    <lineage>
        <taxon>Bacteria</taxon>
        <taxon>Pseudomonadati</taxon>
        <taxon>Pseudomonadota</taxon>
        <taxon>Betaproteobacteria</taxon>
        <taxon>Burkholderiales</taxon>
        <taxon>Burkholderiaceae</taxon>
        <taxon>Paraburkholderia</taxon>
    </lineage>
</organism>
<accession>A0A1H7ER25</accession>
<sequence length="49" mass="5679">RLRRVQRMHGGEMHLLTDNAAYQSEIISADQVDAVEFIGYCFAILRNLR</sequence>
<name>A0A1H7ER25_9BURK</name>
<proteinExistence type="predicted"/>